<accession>A0A9Q3HJ41</accession>
<name>A0A9Q3HJ41_9BASI</name>
<evidence type="ECO:0000313" key="3">
    <source>
        <dbReference type="Proteomes" id="UP000765509"/>
    </source>
</evidence>
<dbReference type="Proteomes" id="UP000765509">
    <property type="component" value="Unassembled WGS sequence"/>
</dbReference>
<dbReference type="EMBL" id="AVOT02018892">
    <property type="protein sequence ID" value="MBW0506127.1"/>
    <property type="molecule type" value="Genomic_DNA"/>
</dbReference>
<sequence length="220" mass="24875">MTPTLEKEGPVASSSSKPAPEVSKDGNNRPQKKQKGPKSNQEKGKGKANWQRPYPQGQRAGKDEPDLSTQIIKEIKFVKTSIDVELGKFGAKLNKITSDISELKRNDKTSTEWYKLTNVKLDSITNKCQVQEDEIGDISISRINEQPAILRDPVLEIINNTNQFATHLAKRDNERQELKNEVIENVERIHKNYEPHMARHSTPFTEEELSSKGNLTPFLG</sequence>
<gene>
    <name evidence="2" type="ORF">O181_045842</name>
</gene>
<evidence type="ECO:0000313" key="2">
    <source>
        <dbReference type="EMBL" id="MBW0506127.1"/>
    </source>
</evidence>
<keyword evidence="3" id="KW-1185">Reference proteome</keyword>
<comment type="caution">
    <text evidence="2">The sequence shown here is derived from an EMBL/GenBank/DDBJ whole genome shotgun (WGS) entry which is preliminary data.</text>
</comment>
<evidence type="ECO:0000256" key="1">
    <source>
        <dbReference type="SAM" id="MobiDB-lite"/>
    </source>
</evidence>
<organism evidence="2 3">
    <name type="scientific">Austropuccinia psidii MF-1</name>
    <dbReference type="NCBI Taxonomy" id="1389203"/>
    <lineage>
        <taxon>Eukaryota</taxon>
        <taxon>Fungi</taxon>
        <taxon>Dikarya</taxon>
        <taxon>Basidiomycota</taxon>
        <taxon>Pucciniomycotina</taxon>
        <taxon>Pucciniomycetes</taxon>
        <taxon>Pucciniales</taxon>
        <taxon>Sphaerophragmiaceae</taxon>
        <taxon>Austropuccinia</taxon>
    </lineage>
</organism>
<feature type="region of interest" description="Disordered" evidence="1">
    <location>
        <begin position="201"/>
        <end position="220"/>
    </location>
</feature>
<feature type="region of interest" description="Disordered" evidence="1">
    <location>
        <begin position="1"/>
        <end position="67"/>
    </location>
</feature>
<proteinExistence type="predicted"/>
<protein>
    <submittedName>
        <fullName evidence="2">Uncharacterized protein</fullName>
    </submittedName>
</protein>
<dbReference type="AlphaFoldDB" id="A0A9Q3HJ41"/>
<reference evidence="2" key="1">
    <citation type="submission" date="2021-03" db="EMBL/GenBank/DDBJ databases">
        <title>Draft genome sequence of rust myrtle Austropuccinia psidii MF-1, a brazilian biotype.</title>
        <authorList>
            <person name="Quecine M.C."/>
            <person name="Pachon D.M.R."/>
            <person name="Bonatelli M.L."/>
            <person name="Correr F.H."/>
            <person name="Franceschini L.M."/>
            <person name="Leite T.F."/>
            <person name="Margarido G.R.A."/>
            <person name="Almeida C.A."/>
            <person name="Ferrarezi J.A."/>
            <person name="Labate C.A."/>
        </authorList>
    </citation>
    <scope>NUCLEOTIDE SEQUENCE</scope>
    <source>
        <strain evidence="2">MF-1</strain>
    </source>
</reference>